<dbReference type="InterPro" id="IPR036885">
    <property type="entry name" value="SWIB_MDM2_dom_sf"/>
</dbReference>
<dbReference type="Proteomes" id="UP001370490">
    <property type="component" value="Unassembled WGS sequence"/>
</dbReference>
<feature type="region of interest" description="Disordered" evidence="5">
    <location>
        <begin position="208"/>
        <end position="257"/>
    </location>
</feature>
<sequence>MVTDSELVHRLREFLKTSDLNTTTTAIVRKRLEEEFGVDLTEKKAFIREQVDLFLQSQLEKAQEEEEEEAVEDGEEKVRAEESEGSIENEEGEEESDEQSSNGKASRKGRSSKQKKEVKKRGGGGGFTKLCSLSPQLQKFVGVPEAARTEVVKQLWAYIREKELQDPSNKKNIICDDALYAIFGVKSIDMFQMNKALTKHIWPLESEDAPAVKSTPKQKQQKQEKEDSDEPKRKEKRPKEESSDSDEPKQKEKRKKGGFLAPIGLSNALVKFLGTGESALPRSDVVKRIWDYIKKHGLQDPSDKRQVICDDKLRELFDVESFHGFTVSKLLSTHFIKAEQ</sequence>
<dbReference type="Pfam" id="PF08766">
    <property type="entry name" value="DEK_C"/>
    <property type="match status" value="1"/>
</dbReference>
<organism evidence="8 9">
    <name type="scientific">Dillenia turbinata</name>
    <dbReference type="NCBI Taxonomy" id="194707"/>
    <lineage>
        <taxon>Eukaryota</taxon>
        <taxon>Viridiplantae</taxon>
        <taxon>Streptophyta</taxon>
        <taxon>Embryophyta</taxon>
        <taxon>Tracheophyta</taxon>
        <taxon>Spermatophyta</taxon>
        <taxon>Magnoliopsida</taxon>
        <taxon>eudicotyledons</taxon>
        <taxon>Gunneridae</taxon>
        <taxon>Pentapetalae</taxon>
        <taxon>Dilleniales</taxon>
        <taxon>Dilleniaceae</taxon>
        <taxon>Dillenia</taxon>
    </lineage>
</organism>
<feature type="compositionally biased region" description="Acidic residues" evidence="5">
    <location>
        <begin position="63"/>
        <end position="75"/>
    </location>
</feature>
<dbReference type="EMBL" id="JBAMMX010000017">
    <property type="protein sequence ID" value="KAK6924092.1"/>
    <property type="molecule type" value="Genomic_DNA"/>
</dbReference>
<feature type="compositionally biased region" description="Basic residues" evidence="5">
    <location>
        <begin position="105"/>
        <end position="122"/>
    </location>
</feature>
<reference evidence="8 9" key="1">
    <citation type="submission" date="2023-12" db="EMBL/GenBank/DDBJ databases">
        <title>A high-quality genome assembly for Dillenia turbinata (Dilleniales).</title>
        <authorList>
            <person name="Chanderbali A."/>
        </authorList>
    </citation>
    <scope>NUCLEOTIDE SEQUENCE [LARGE SCALE GENOMIC DNA]</scope>
    <source>
        <strain evidence="8">LSX21</strain>
        <tissue evidence="8">Leaf</tissue>
    </source>
</reference>
<keyword evidence="3" id="KW-0804">Transcription</keyword>
<evidence type="ECO:0000259" key="6">
    <source>
        <dbReference type="PROSITE" id="PS51925"/>
    </source>
</evidence>
<dbReference type="InterPro" id="IPR003121">
    <property type="entry name" value="SWIB_MDM2_domain"/>
</dbReference>
<feature type="compositionally biased region" description="Acidic residues" evidence="5">
    <location>
        <begin position="83"/>
        <end position="98"/>
    </location>
</feature>
<dbReference type="PROSITE" id="PS51925">
    <property type="entry name" value="SWIB_MDM2"/>
    <property type="match status" value="2"/>
</dbReference>
<feature type="compositionally biased region" description="Basic and acidic residues" evidence="5">
    <location>
        <begin position="221"/>
        <end position="250"/>
    </location>
</feature>
<keyword evidence="2" id="KW-0805">Transcription regulation</keyword>
<evidence type="ECO:0000256" key="3">
    <source>
        <dbReference type="ARBA" id="ARBA00023163"/>
    </source>
</evidence>
<evidence type="ECO:0000313" key="9">
    <source>
        <dbReference type="Proteomes" id="UP001370490"/>
    </source>
</evidence>
<feature type="region of interest" description="Disordered" evidence="5">
    <location>
        <begin position="59"/>
        <end position="123"/>
    </location>
</feature>
<dbReference type="SMART" id="SM00151">
    <property type="entry name" value="SWIB"/>
    <property type="match status" value="2"/>
</dbReference>
<dbReference type="CDD" id="cd10567">
    <property type="entry name" value="SWIB-MDM2_like"/>
    <property type="match status" value="2"/>
</dbReference>
<dbReference type="InterPro" id="IPR019835">
    <property type="entry name" value="SWIB_domain"/>
</dbReference>
<evidence type="ECO:0000256" key="2">
    <source>
        <dbReference type="ARBA" id="ARBA00023015"/>
    </source>
</evidence>
<comment type="caution">
    <text evidence="8">The sequence shown here is derived from an EMBL/GenBank/DDBJ whole genome shotgun (WGS) entry which is preliminary data.</text>
</comment>
<dbReference type="GO" id="GO:0001181">
    <property type="term" value="F:RNA polymerase I general transcription initiation factor activity"/>
    <property type="evidence" value="ECO:0007669"/>
    <property type="project" value="UniProtKB-ARBA"/>
</dbReference>
<feature type="domain" description="DM2" evidence="6">
    <location>
        <begin position="258"/>
        <end position="337"/>
    </location>
</feature>
<dbReference type="SUPFAM" id="SSF109715">
    <property type="entry name" value="DEK C-terminal domain"/>
    <property type="match status" value="1"/>
</dbReference>
<dbReference type="FunFam" id="1.10.245.10:FF:000004">
    <property type="entry name" value="Upstream activation factor subunit"/>
    <property type="match status" value="1"/>
</dbReference>
<dbReference type="Pfam" id="PF02201">
    <property type="entry name" value="SWIB"/>
    <property type="match status" value="2"/>
</dbReference>
<dbReference type="GO" id="GO:0000500">
    <property type="term" value="C:RNA polymerase I upstream activating factor complex"/>
    <property type="evidence" value="ECO:0007669"/>
    <property type="project" value="UniProtKB-ARBA"/>
</dbReference>
<keyword evidence="9" id="KW-1185">Reference proteome</keyword>
<dbReference type="InterPro" id="IPR014876">
    <property type="entry name" value="DEK_C"/>
</dbReference>
<comment type="subcellular location">
    <subcellularLocation>
        <location evidence="1">Nucleus</location>
    </subcellularLocation>
</comment>
<evidence type="ECO:0000259" key="7">
    <source>
        <dbReference type="PROSITE" id="PS51998"/>
    </source>
</evidence>
<gene>
    <name evidence="8" type="ORF">RJ641_010292</name>
</gene>
<feature type="domain" description="DEK-C" evidence="7">
    <location>
        <begin position="1"/>
        <end position="56"/>
    </location>
</feature>
<dbReference type="Gene3D" id="1.10.245.10">
    <property type="entry name" value="SWIB/MDM2 domain"/>
    <property type="match status" value="2"/>
</dbReference>
<name>A0AAN8Z458_9MAGN</name>
<evidence type="ECO:0000256" key="4">
    <source>
        <dbReference type="ARBA" id="ARBA00023242"/>
    </source>
</evidence>
<dbReference type="Gene3D" id="1.10.10.60">
    <property type="entry name" value="Homeodomain-like"/>
    <property type="match status" value="1"/>
</dbReference>
<dbReference type="PANTHER" id="PTHR13844">
    <property type="entry name" value="SWI/SNF-RELATED MATRIX-ASSOCIATED ACTIN-DEPENDENT REGULATOR OF CHROMATIN SUBFAMILY D"/>
    <property type="match status" value="1"/>
</dbReference>
<dbReference type="SUPFAM" id="SSF47592">
    <property type="entry name" value="SWIB/MDM2 domain"/>
    <property type="match status" value="2"/>
</dbReference>
<accession>A0AAN8Z458</accession>
<feature type="domain" description="DM2" evidence="6">
    <location>
        <begin position="126"/>
        <end position="203"/>
    </location>
</feature>
<dbReference type="AlphaFoldDB" id="A0AAN8Z458"/>
<evidence type="ECO:0000313" key="8">
    <source>
        <dbReference type="EMBL" id="KAK6924092.1"/>
    </source>
</evidence>
<evidence type="ECO:0000256" key="5">
    <source>
        <dbReference type="SAM" id="MobiDB-lite"/>
    </source>
</evidence>
<dbReference type="PROSITE" id="PS51998">
    <property type="entry name" value="DEK_C"/>
    <property type="match status" value="1"/>
</dbReference>
<proteinExistence type="predicted"/>
<evidence type="ECO:0000256" key="1">
    <source>
        <dbReference type="ARBA" id="ARBA00004123"/>
    </source>
</evidence>
<keyword evidence="4" id="KW-0539">Nucleus</keyword>
<protein>
    <submittedName>
        <fullName evidence="8">DEK, C-terminal</fullName>
    </submittedName>
</protein>